<gene>
    <name evidence="4" type="ORF">GH714_003961</name>
</gene>
<comment type="caution">
    <text evidence="4">The sequence shown here is derived from an EMBL/GenBank/DDBJ whole genome shotgun (WGS) entry which is preliminary data.</text>
</comment>
<dbReference type="Proteomes" id="UP000467840">
    <property type="component" value="Chromosome 5"/>
</dbReference>
<feature type="region of interest" description="Disordered" evidence="2">
    <location>
        <begin position="31"/>
        <end position="119"/>
    </location>
</feature>
<protein>
    <recommendedName>
        <fullName evidence="3">C2H2-type domain-containing protein</fullName>
    </recommendedName>
</protein>
<feature type="compositionally biased region" description="Basic and acidic residues" evidence="2">
    <location>
        <begin position="91"/>
        <end position="113"/>
    </location>
</feature>
<dbReference type="SUPFAM" id="SSF57667">
    <property type="entry name" value="beta-beta-alpha zinc fingers"/>
    <property type="match status" value="1"/>
</dbReference>
<dbReference type="InterPro" id="IPR013087">
    <property type="entry name" value="Znf_C2H2_type"/>
</dbReference>
<dbReference type="InterPro" id="IPR036236">
    <property type="entry name" value="Znf_C2H2_sf"/>
</dbReference>
<evidence type="ECO:0000259" key="3">
    <source>
        <dbReference type="PROSITE" id="PS50157"/>
    </source>
</evidence>
<dbReference type="Pfam" id="PF13912">
    <property type="entry name" value="zf-C2H2_6"/>
    <property type="match status" value="1"/>
</dbReference>
<dbReference type="EMBL" id="JAAGAX010000001">
    <property type="protein sequence ID" value="KAF2323915.1"/>
    <property type="molecule type" value="Genomic_DNA"/>
</dbReference>
<evidence type="ECO:0000256" key="1">
    <source>
        <dbReference type="PROSITE-ProRule" id="PRU00042"/>
    </source>
</evidence>
<keyword evidence="1" id="KW-0479">Metal-binding</keyword>
<keyword evidence="5" id="KW-1185">Reference proteome</keyword>
<evidence type="ECO:0000313" key="4">
    <source>
        <dbReference type="EMBL" id="KAF2323915.1"/>
    </source>
</evidence>
<dbReference type="GO" id="GO:0008270">
    <property type="term" value="F:zinc ion binding"/>
    <property type="evidence" value="ECO:0007669"/>
    <property type="project" value="UniProtKB-KW"/>
</dbReference>
<dbReference type="PROSITE" id="PS50157">
    <property type="entry name" value="ZINC_FINGER_C2H2_2"/>
    <property type="match status" value="1"/>
</dbReference>
<evidence type="ECO:0000313" key="5">
    <source>
        <dbReference type="Proteomes" id="UP000467840"/>
    </source>
</evidence>
<proteinExistence type="predicted"/>
<evidence type="ECO:0000256" key="2">
    <source>
        <dbReference type="SAM" id="MobiDB-lite"/>
    </source>
</evidence>
<dbReference type="Gene3D" id="3.30.160.60">
    <property type="entry name" value="Classic Zinc Finger"/>
    <property type="match status" value="1"/>
</dbReference>
<accession>A0A6A6NFM3</accession>
<feature type="compositionally biased region" description="Basic and acidic residues" evidence="2">
    <location>
        <begin position="66"/>
        <end position="83"/>
    </location>
</feature>
<reference evidence="4 5" key="1">
    <citation type="journal article" date="2020" name="Mol. Plant">
        <title>The Chromosome-Based Rubber Tree Genome Provides New Insights into Spurge Genome Evolution and Rubber Biosynthesis.</title>
        <authorList>
            <person name="Liu J."/>
            <person name="Shi C."/>
            <person name="Shi C.C."/>
            <person name="Li W."/>
            <person name="Zhang Q.J."/>
            <person name="Zhang Y."/>
            <person name="Li K."/>
            <person name="Lu H.F."/>
            <person name="Shi C."/>
            <person name="Zhu S.T."/>
            <person name="Xiao Z.Y."/>
            <person name="Nan H."/>
            <person name="Yue Y."/>
            <person name="Zhu X.G."/>
            <person name="Wu Y."/>
            <person name="Hong X.N."/>
            <person name="Fan G.Y."/>
            <person name="Tong Y."/>
            <person name="Zhang D."/>
            <person name="Mao C.L."/>
            <person name="Liu Y.L."/>
            <person name="Hao S.J."/>
            <person name="Liu W.Q."/>
            <person name="Lv M.Q."/>
            <person name="Zhang H.B."/>
            <person name="Liu Y."/>
            <person name="Hu-Tang G.R."/>
            <person name="Wang J.P."/>
            <person name="Wang J.H."/>
            <person name="Sun Y.H."/>
            <person name="Ni S.B."/>
            <person name="Chen W.B."/>
            <person name="Zhang X.C."/>
            <person name="Jiao Y.N."/>
            <person name="Eichler E.E."/>
            <person name="Li G.H."/>
            <person name="Liu X."/>
            <person name="Gao L.Z."/>
        </authorList>
    </citation>
    <scope>NUCLEOTIDE SEQUENCE [LARGE SCALE GENOMIC DNA]</scope>
    <source>
        <strain evidence="5">cv. GT1</strain>
        <tissue evidence="4">Leaf</tissue>
    </source>
</reference>
<keyword evidence="1" id="KW-0862">Zinc</keyword>
<feature type="domain" description="C2H2-type" evidence="3">
    <location>
        <begin position="127"/>
        <end position="149"/>
    </location>
</feature>
<dbReference type="PROSITE" id="PS00028">
    <property type="entry name" value="ZINC_FINGER_C2H2_1"/>
    <property type="match status" value="1"/>
</dbReference>
<dbReference type="AlphaFoldDB" id="A0A6A6NFM3"/>
<sequence length="166" mass="18546">MLIVVNNDCMDNSSVSTETYYNSDKIIDSTADSIPHSQHPALKDKSSSPPSLSHANLEIPQTIHSLFDDGTTKERFYKRPQGERKKRNKKMEKVPFDKLGTKEGGAGDREEKGSSSVAPIVNREKKYKCNLCSRRFLTGQALGGHKNYHRKVARVEARQAPGSDIL</sequence>
<organism evidence="4 5">
    <name type="scientific">Hevea brasiliensis</name>
    <name type="common">Para rubber tree</name>
    <name type="synonym">Siphonia brasiliensis</name>
    <dbReference type="NCBI Taxonomy" id="3981"/>
    <lineage>
        <taxon>Eukaryota</taxon>
        <taxon>Viridiplantae</taxon>
        <taxon>Streptophyta</taxon>
        <taxon>Embryophyta</taxon>
        <taxon>Tracheophyta</taxon>
        <taxon>Spermatophyta</taxon>
        <taxon>Magnoliopsida</taxon>
        <taxon>eudicotyledons</taxon>
        <taxon>Gunneridae</taxon>
        <taxon>Pentapetalae</taxon>
        <taxon>rosids</taxon>
        <taxon>fabids</taxon>
        <taxon>Malpighiales</taxon>
        <taxon>Euphorbiaceae</taxon>
        <taxon>Crotonoideae</taxon>
        <taxon>Micrandreae</taxon>
        <taxon>Hevea</taxon>
    </lineage>
</organism>
<keyword evidence="1" id="KW-0863">Zinc-finger</keyword>
<name>A0A6A6NFM3_HEVBR</name>